<dbReference type="AlphaFoldDB" id="A0A2J7TL94"/>
<keyword evidence="1" id="KW-0812">Transmembrane</keyword>
<organism evidence="2 3">
    <name type="scientific">Methylocella silvestris</name>
    <dbReference type="NCBI Taxonomy" id="199596"/>
    <lineage>
        <taxon>Bacteria</taxon>
        <taxon>Pseudomonadati</taxon>
        <taxon>Pseudomonadota</taxon>
        <taxon>Alphaproteobacteria</taxon>
        <taxon>Hyphomicrobiales</taxon>
        <taxon>Beijerinckiaceae</taxon>
        <taxon>Methylocella</taxon>
    </lineage>
</organism>
<accession>A0A2J7TL94</accession>
<name>A0A2J7TL94_METSI</name>
<evidence type="ECO:0000256" key="1">
    <source>
        <dbReference type="SAM" id="Phobius"/>
    </source>
</evidence>
<feature type="transmembrane region" description="Helical" evidence="1">
    <location>
        <begin position="27"/>
        <end position="45"/>
    </location>
</feature>
<feature type="transmembrane region" description="Helical" evidence="1">
    <location>
        <begin position="82"/>
        <end position="101"/>
    </location>
</feature>
<dbReference type="RefSeq" id="WP_102841851.1">
    <property type="nucleotide sequence ID" value="NZ_PDZR01000001.1"/>
</dbReference>
<evidence type="ECO:0000313" key="3">
    <source>
        <dbReference type="Proteomes" id="UP000236286"/>
    </source>
</evidence>
<reference evidence="2 3" key="1">
    <citation type="submission" date="2017-10" db="EMBL/GenBank/DDBJ databases">
        <title>Genome announcement of Methylocella silvestris TVC from permafrost.</title>
        <authorList>
            <person name="Wang J."/>
            <person name="Geng K."/>
            <person name="Ul-Haque F."/>
            <person name="Crombie A.T."/>
            <person name="Street L.E."/>
            <person name="Wookey P.A."/>
            <person name="Murrell J.C."/>
            <person name="Pratscher J."/>
        </authorList>
    </citation>
    <scope>NUCLEOTIDE SEQUENCE [LARGE SCALE GENOMIC DNA]</scope>
    <source>
        <strain evidence="2 3">TVC</strain>
    </source>
</reference>
<dbReference type="Proteomes" id="UP000236286">
    <property type="component" value="Unassembled WGS sequence"/>
</dbReference>
<comment type="caution">
    <text evidence="2">The sequence shown here is derived from an EMBL/GenBank/DDBJ whole genome shotgun (WGS) entry which is preliminary data.</text>
</comment>
<dbReference type="OrthoDB" id="7375506at2"/>
<proteinExistence type="predicted"/>
<protein>
    <submittedName>
        <fullName evidence="2">Uncharacterized protein</fullName>
    </submittedName>
</protein>
<sequence>MSELDASGPIVERVAPSPKDSFWMRELPYVVVLGLMLLGVAYTSVSRRNLVGYWEFMALVVCVAVIATGWAETPGRKARMRLVITQGLHWLSFLVAMNLALLPGVQRLLNPEATGLTVLLLLGLGTVTAGINILSWQICFIGVVMALAVPGIAWLQQSAIAVVLGLIVALLGLGVVYSWHQSARRDASATPKQAGAD</sequence>
<dbReference type="EMBL" id="PDZR01000001">
    <property type="protein sequence ID" value="PNG27543.1"/>
    <property type="molecule type" value="Genomic_DNA"/>
</dbReference>
<gene>
    <name evidence="2" type="ORF">CR492_01030</name>
</gene>
<feature type="transmembrane region" description="Helical" evidence="1">
    <location>
        <begin position="113"/>
        <end position="131"/>
    </location>
</feature>
<feature type="transmembrane region" description="Helical" evidence="1">
    <location>
        <begin position="51"/>
        <end position="70"/>
    </location>
</feature>
<keyword evidence="1" id="KW-1133">Transmembrane helix</keyword>
<evidence type="ECO:0000313" key="2">
    <source>
        <dbReference type="EMBL" id="PNG27543.1"/>
    </source>
</evidence>
<keyword evidence="1" id="KW-0472">Membrane</keyword>
<feature type="transmembrane region" description="Helical" evidence="1">
    <location>
        <begin position="161"/>
        <end position="179"/>
    </location>
</feature>